<organism evidence="9 10">
    <name type="scientific">Brevibacillus thermoruber</name>
    <dbReference type="NCBI Taxonomy" id="33942"/>
    <lineage>
        <taxon>Bacteria</taxon>
        <taxon>Bacillati</taxon>
        <taxon>Bacillota</taxon>
        <taxon>Bacilli</taxon>
        <taxon>Bacillales</taxon>
        <taxon>Paenibacillaceae</taxon>
        <taxon>Brevibacillus</taxon>
    </lineage>
</organism>
<dbReference type="InterPro" id="IPR019264">
    <property type="entry name" value="DUF2179"/>
</dbReference>
<dbReference type="Pfam" id="PF10035">
    <property type="entry name" value="DUF2179"/>
    <property type="match status" value="1"/>
</dbReference>
<evidence type="ECO:0000256" key="2">
    <source>
        <dbReference type="ARBA" id="ARBA00022475"/>
    </source>
</evidence>
<evidence type="ECO:0000313" key="9">
    <source>
        <dbReference type="EMBL" id="MDA5107911.1"/>
    </source>
</evidence>
<evidence type="ECO:0000256" key="5">
    <source>
        <dbReference type="ARBA" id="ARBA00023136"/>
    </source>
</evidence>
<dbReference type="InterPro" id="IPR044035">
    <property type="entry name" value="DUF5698"/>
</dbReference>
<feature type="domain" description="DUF5698" evidence="8">
    <location>
        <begin position="20"/>
        <end position="76"/>
    </location>
</feature>
<evidence type="ECO:0000259" key="7">
    <source>
        <dbReference type="Pfam" id="PF10035"/>
    </source>
</evidence>
<dbReference type="EMBL" id="JAPYYP010000005">
    <property type="protein sequence ID" value="MDA5107911.1"/>
    <property type="molecule type" value="Genomic_DNA"/>
</dbReference>
<dbReference type="NCBIfam" id="NF003194">
    <property type="entry name" value="PRK04164.1-5"/>
    <property type="match status" value="1"/>
</dbReference>
<keyword evidence="2 6" id="KW-1003">Cell membrane</keyword>
<dbReference type="GO" id="GO:0005886">
    <property type="term" value="C:plasma membrane"/>
    <property type="evidence" value="ECO:0007669"/>
    <property type="project" value="UniProtKB-SubCell"/>
</dbReference>
<protein>
    <recommendedName>
        <fullName evidence="6">UPF0316 protein O3V59_06045</fullName>
    </recommendedName>
</protein>
<dbReference type="InterPro" id="IPR022930">
    <property type="entry name" value="UPF0316"/>
</dbReference>
<evidence type="ECO:0000256" key="3">
    <source>
        <dbReference type="ARBA" id="ARBA00022692"/>
    </source>
</evidence>
<comment type="caution">
    <text evidence="9">The sequence shown here is derived from an EMBL/GenBank/DDBJ whole genome shotgun (WGS) entry which is preliminary data.</text>
</comment>
<evidence type="ECO:0000256" key="4">
    <source>
        <dbReference type="ARBA" id="ARBA00022989"/>
    </source>
</evidence>
<dbReference type="Pfam" id="PF18955">
    <property type="entry name" value="DUF5698"/>
    <property type="match status" value="1"/>
</dbReference>
<dbReference type="CDD" id="cd16381">
    <property type="entry name" value="YitT_C_like_1"/>
    <property type="match status" value="1"/>
</dbReference>
<gene>
    <name evidence="9" type="ORF">O3V59_06045</name>
</gene>
<comment type="similarity">
    <text evidence="6">Belongs to the UPF0316 family.</text>
</comment>
<dbReference type="HAMAP" id="MF_01515">
    <property type="entry name" value="UPF0316"/>
    <property type="match status" value="1"/>
</dbReference>
<feature type="transmembrane region" description="Helical" evidence="6">
    <location>
        <begin position="58"/>
        <end position="76"/>
    </location>
</feature>
<proteinExistence type="inferred from homology"/>
<name>A0A9X3Z2L7_9BACL</name>
<dbReference type="PANTHER" id="PTHR40060:SF1">
    <property type="entry name" value="UPF0316 PROTEIN YEBE"/>
    <property type="match status" value="1"/>
</dbReference>
<accession>A0A9X3Z2L7</accession>
<feature type="domain" description="DUF2179" evidence="7">
    <location>
        <begin position="109"/>
        <end position="161"/>
    </location>
</feature>
<sequence>MKTVLLIILLQMLYVSLLSVRFILMVKGIRYLAAVISSVEIGIYFVGFKLVLDNLDRPLHLLAYCLSYGAGVLIGVRIEERLAIGYITVNVVTPSLDSPLPQRLREKGYGVTTWTGEGRGGPRLILSIVLKRKHQHRMFQEIYEIEPHAFVVAYEPKGFRGGFLTNH</sequence>
<feature type="transmembrane region" description="Helical" evidence="6">
    <location>
        <begin position="6"/>
        <end position="24"/>
    </location>
</feature>
<evidence type="ECO:0000256" key="1">
    <source>
        <dbReference type="ARBA" id="ARBA00004651"/>
    </source>
</evidence>
<dbReference type="AlphaFoldDB" id="A0A9X3Z2L7"/>
<dbReference type="Proteomes" id="UP001151071">
    <property type="component" value="Unassembled WGS sequence"/>
</dbReference>
<dbReference type="PANTHER" id="PTHR40060">
    <property type="entry name" value="UPF0316 PROTEIN YEBE"/>
    <property type="match status" value="1"/>
</dbReference>
<keyword evidence="4 6" id="KW-1133">Transmembrane helix</keyword>
<keyword evidence="10" id="KW-1185">Reference proteome</keyword>
<dbReference type="RefSeq" id="WP_035297144.1">
    <property type="nucleotide sequence ID" value="NZ_JAPYYP010000005.1"/>
</dbReference>
<evidence type="ECO:0000313" key="10">
    <source>
        <dbReference type="Proteomes" id="UP001151071"/>
    </source>
</evidence>
<reference evidence="9" key="1">
    <citation type="submission" date="2022-12" db="EMBL/GenBank/DDBJ databases">
        <title>Draft genome sequence of the thermophilic strain Brevibacillus thermoruber HT42, isolated from Los Humeros, Puebla, Mexico, with biotechnological potential.</title>
        <authorList>
            <person name="Lara Sanchez J."/>
            <person name="Solis Palacios R."/>
            <person name="Bustos Baena A.S."/>
            <person name="Ruz Baez A.E."/>
            <person name="Espinosa Luna G."/>
            <person name="Oliart Ros R.M."/>
        </authorList>
    </citation>
    <scope>NUCLEOTIDE SEQUENCE</scope>
    <source>
        <strain evidence="9">HT42</strain>
    </source>
</reference>
<feature type="transmembrane region" description="Helical" evidence="6">
    <location>
        <begin position="31"/>
        <end position="52"/>
    </location>
</feature>
<comment type="subcellular location">
    <subcellularLocation>
        <location evidence="1 6">Cell membrane</location>
        <topology evidence="1 6">Multi-pass membrane protein</topology>
    </subcellularLocation>
</comment>
<evidence type="ECO:0000256" key="6">
    <source>
        <dbReference type="HAMAP-Rule" id="MF_01515"/>
    </source>
</evidence>
<keyword evidence="3 6" id="KW-0812">Transmembrane</keyword>
<evidence type="ECO:0000259" key="8">
    <source>
        <dbReference type="Pfam" id="PF18955"/>
    </source>
</evidence>
<keyword evidence="5 6" id="KW-0472">Membrane</keyword>